<keyword evidence="1" id="KW-0560">Oxidoreductase</keyword>
<name>A0A2T7PT08_POMCA</name>
<evidence type="ECO:0000256" key="2">
    <source>
        <dbReference type="SAM" id="Phobius"/>
    </source>
</evidence>
<dbReference type="InterPro" id="IPR036291">
    <property type="entry name" value="NAD(P)-bd_dom_sf"/>
</dbReference>
<dbReference type="PANTHER" id="PTHR43313:SF36">
    <property type="entry name" value="D-BETA-HYDROXYBUTYRATE DEHYDROGENASE, MITOCHONDRIAL"/>
    <property type="match status" value="1"/>
</dbReference>
<dbReference type="GO" id="GO:0008202">
    <property type="term" value="P:steroid metabolic process"/>
    <property type="evidence" value="ECO:0007669"/>
    <property type="project" value="TreeGrafter"/>
</dbReference>
<feature type="transmembrane region" description="Helical" evidence="2">
    <location>
        <begin position="20"/>
        <end position="44"/>
    </location>
</feature>
<keyword evidence="4" id="KW-1185">Reference proteome</keyword>
<dbReference type="PRINTS" id="PR00081">
    <property type="entry name" value="GDHRDH"/>
</dbReference>
<dbReference type="InterPro" id="IPR020904">
    <property type="entry name" value="Sc_DH/Rdtase_CS"/>
</dbReference>
<dbReference type="Proteomes" id="UP000245119">
    <property type="component" value="Linkage Group LG2"/>
</dbReference>
<dbReference type="PANTHER" id="PTHR43313">
    <property type="entry name" value="SHORT-CHAIN DEHYDROGENASE/REDUCTASE FAMILY 9C"/>
    <property type="match status" value="1"/>
</dbReference>
<dbReference type="Gene3D" id="3.40.50.720">
    <property type="entry name" value="NAD(P)-binding Rossmann-like Domain"/>
    <property type="match status" value="1"/>
</dbReference>
<dbReference type="OrthoDB" id="2102561at2759"/>
<sequence>MIKVDQRYATRLYGLPRLEVGLALAVATVLWSVFLPVVLLPLIVGTAYCVNAYFTAKYATREDPAGKFVLITGCDSGIGYETALAASKSGLKVFACCLDSTSSGACGLQERSSNVQVLQMDVTKTEDVEAAVNHVTKVCGSQEVTSMETFQRLADVMLFGTVRVTKGFLPLIRKAKGRVVTMSSDRGMLSCRNSAAYCIAKHGIESFSDVLRLEMADFEVSVSIIQPGHFGAATNIINDKAVEVMRATIERDFHQAGNDVQKVYGQKSIDKVVETCVASRMSSARDLQPVTDAILDAILSSKPATRYPVHGMQGYLDWGIVLGHLRPMMPDRLMDRTMKIMHF</sequence>
<keyword evidence="2" id="KW-1133">Transmembrane helix</keyword>
<evidence type="ECO:0000313" key="3">
    <source>
        <dbReference type="EMBL" id="PVD36517.1"/>
    </source>
</evidence>
<keyword evidence="2" id="KW-0812">Transmembrane</keyword>
<evidence type="ECO:0000256" key="1">
    <source>
        <dbReference type="ARBA" id="ARBA00023002"/>
    </source>
</evidence>
<dbReference type="PROSITE" id="PS00061">
    <property type="entry name" value="ADH_SHORT"/>
    <property type="match status" value="1"/>
</dbReference>
<proteinExistence type="predicted"/>
<accession>A0A2T7PT08</accession>
<dbReference type="SUPFAM" id="SSF51735">
    <property type="entry name" value="NAD(P)-binding Rossmann-fold domains"/>
    <property type="match status" value="1"/>
</dbReference>
<dbReference type="InterPro" id="IPR002347">
    <property type="entry name" value="SDR_fam"/>
</dbReference>
<organism evidence="3 4">
    <name type="scientific">Pomacea canaliculata</name>
    <name type="common">Golden apple snail</name>
    <dbReference type="NCBI Taxonomy" id="400727"/>
    <lineage>
        <taxon>Eukaryota</taxon>
        <taxon>Metazoa</taxon>
        <taxon>Spiralia</taxon>
        <taxon>Lophotrochozoa</taxon>
        <taxon>Mollusca</taxon>
        <taxon>Gastropoda</taxon>
        <taxon>Caenogastropoda</taxon>
        <taxon>Architaenioglossa</taxon>
        <taxon>Ampullarioidea</taxon>
        <taxon>Ampullariidae</taxon>
        <taxon>Pomacea</taxon>
    </lineage>
</organism>
<dbReference type="GO" id="GO:0016491">
    <property type="term" value="F:oxidoreductase activity"/>
    <property type="evidence" value="ECO:0007669"/>
    <property type="project" value="UniProtKB-KW"/>
</dbReference>
<dbReference type="Pfam" id="PF00106">
    <property type="entry name" value="adh_short"/>
    <property type="match status" value="2"/>
</dbReference>
<gene>
    <name evidence="3" type="ORF">C0Q70_03502</name>
</gene>
<protein>
    <submittedName>
        <fullName evidence="3">Uncharacterized protein</fullName>
    </submittedName>
</protein>
<dbReference type="EMBL" id="PZQS01000002">
    <property type="protein sequence ID" value="PVD36517.1"/>
    <property type="molecule type" value="Genomic_DNA"/>
</dbReference>
<keyword evidence="2" id="KW-0472">Membrane</keyword>
<reference evidence="3 4" key="1">
    <citation type="submission" date="2018-04" db="EMBL/GenBank/DDBJ databases">
        <title>The genome of golden apple snail Pomacea canaliculata provides insight into stress tolerance and invasive adaptation.</title>
        <authorList>
            <person name="Liu C."/>
            <person name="Liu B."/>
            <person name="Ren Y."/>
            <person name="Zhang Y."/>
            <person name="Wang H."/>
            <person name="Li S."/>
            <person name="Jiang F."/>
            <person name="Yin L."/>
            <person name="Zhang G."/>
            <person name="Qian W."/>
            <person name="Fan W."/>
        </authorList>
    </citation>
    <scope>NUCLEOTIDE SEQUENCE [LARGE SCALE GENOMIC DNA]</scope>
    <source>
        <strain evidence="3">SZHN2017</strain>
        <tissue evidence="3">Muscle</tissue>
    </source>
</reference>
<evidence type="ECO:0000313" key="4">
    <source>
        <dbReference type="Proteomes" id="UP000245119"/>
    </source>
</evidence>
<comment type="caution">
    <text evidence="3">The sequence shown here is derived from an EMBL/GenBank/DDBJ whole genome shotgun (WGS) entry which is preliminary data.</text>
</comment>
<dbReference type="AlphaFoldDB" id="A0A2T7PT08"/>